<sequence length="349" mass="40598">MLRDIVYCTWLTIEWCYFLDDAEEIYRDILDFFYDCLLWLQCRLSSRPEQNRNAPLLCLPSEIVLLIAVILPPASKAAFALSCRAMLNTLGRDSLLLRKRDRGKLLPGLEQHSPKHVYCYKCAVLHRKRYRPGGSLRNRRCERKVSIPFISSGMSLPFSWIRQTLNRYEYGPNHRVCGGIPRGACILSYSAHCERWESHEFRITAKGVILKQTSSIEFDREHPEFKHKKPYHGQDHTYHLCLHMSWNRIFNARRLKSKTGTFFKCAQCDTEAMYKLSKRSSGFDYFEVATWTLLGPCRDPFEDRWLAVTTKEGNHLSRPFSGCPEDSIKLDSASVRACFESSPQLPFSF</sequence>
<accession>A0A1L9RLH5</accession>
<gene>
    <name evidence="1" type="ORF">ASPWEDRAFT_530717</name>
</gene>
<evidence type="ECO:0000313" key="2">
    <source>
        <dbReference type="Proteomes" id="UP000184383"/>
    </source>
</evidence>
<dbReference type="EMBL" id="KV878212">
    <property type="protein sequence ID" value="OJJ35795.1"/>
    <property type="molecule type" value="Genomic_DNA"/>
</dbReference>
<dbReference type="AlphaFoldDB" id="A0A1L9RLH5"/>
<evidence type="ECO:0008006" key="3">
    <source>
        <dbReference type="Google" id="ProtNLM"/>
    </source>
</evidence>
<dbReference type="STRING" id="1073089.A0A1L9RLH5"/>
<dbReference type="GeneID" id="63753671"/>
<dbReference type="VEuPathDB" id="FungiDB:ASPWEDRAFT_530717"/>
<organism evidence="1 2">
    <name type="scientific">Aspergillus wentii DTO 134E9</name>
    <dbReference type="NCBI Taxonomy" id="1073089"/>
    <lineage>
        <taxon>Eukaryota</taxon>
        <taxon>Fungi</taxon>
        <taxon>Dikarya</taxon>
        <taxon>Ascomycota</taxon>
        <taxon>Pezizomycotina</taxon>
        <taxon>Eurotiomycetes</taxon>
        <taxon>Eurotiomycetidae</taxon>
        <taxon>Eurotiales</taxon>
        <taxon>Aspergillaceae</taxon>
        <taxon>Aspergillus</taxon>
        <taxon>Aspergillus subgen. Cremei</taxon>
    </lineage>
</organism>
<dbReference type="InterPro" id="IPR036047">
    <property type="entry name" value="F-box-like_dom_sf"/>
</dbReference>
<dbReference type="SUPFAM" id="SSF81383">
    <property type="entry name" value="F-box domain"/>
    <property type="match status" value="1"/>
</dbReference>
<dbReference type="RefSeq" id="XP_040689471.1">
    <property type="nucleotide sequence ID" value="XM_040837823.1"/>
</dbReference>
<proteinExistence type="predicted"/>
<reference evidence="2" key="1">
    <citation type="journal article" date="2017" name="Genome Biol.">
        <title>Comparative genomics reveals high biological diversity and specific adaptations in the industrially and medically important fungal genus Aspergillus.</title>
        <authorList>
            <person name="de Vries R.P."/>
            <person name="Riley R."/>
            <person name="Wiebenga A."/>
            <person name="Aguilar-Osorio G."/>
            <person name="Amillis S."/>
            <person name="Uchima C.A."/>
            <person name="Anderluh G."/>
            <person name="Asadollahi M."/>
            <person name="Askin M."/>
            <person name="Barry K."/>
            <person name="Battaglia E."/>
            <person name="Bayram O."/>
            <person name="Benocci T."/>
            <person name="Braus-Stromeyer S.A."/>
            <person name="Caldana C."/>
            <person name="Canovas D."/>
            <person name="Cerqueira G.C."/>
            <person name="Chen F."/>
            <person name="Chen W."/>
            <person name="Choi C."/>
            <person name="Clum A."/>
            <person name="Dos Santos R.A."/>
            <person name="Damasio A.R."/>
            <person name="Diallinas G."/>
            <person name="Emri T."/>
            <person name="Fekete E."/>
            <person name="Flipphi M."/>
            <person name="Freyberg S."/>
            <person name="Gallo A."/>
            <person name="Gournas C."/>
            <person name="Habgood R."/>
            <person name="Hainaut M."/>
            <person name="Harispe M.L."/>
            <person name="Henrissat B."/>
            <person name="Hilden K.S."/>
            <person name="Hope R."/>
            <person name="Hossain A."/>
            <person name="Karabika E."/>
            <person name="Karaffa L."/>
            <person name="Karanyi Z."/>
            <person name="Krasevec N."/>
            <person name="Kuo A."/>
            <person name="Kusch H."/>
            <person name="LaButti K."/>
            <person name="Lagendijk E.L."/>
            <person name="Lapidus A."/>
            <person name="Levasseur A."/>
            <person name="Lindquist E."/>
            <person name="Lipzen A."/>
            <person name="Logrieco A.F."/>
            <person name="MacCabe A."/>
            <person name="Maekelae M.R."/>
            <person name="Malavazi I."/>
            <person name="Melin P."/>
            <person name="Meyer V."/>
            <person name="Mielnichuk N."/>
            <person name="Miskei M."/>
            <person name="Molnar A.P."/>
            <person name="Mule G."/>
            <person name="Ngan C.Y."/>
            <person name="Orejas M."/>
            <person name="Orosz E."/>
            <person name="Ouedraogo J.P."/>
            <person name="Overkamp K.M."/>
            <person name="Park H.-S."/>
            <person name="Perrone G."/>
            <person name="Piumi F."/>
            <person name="Punt P.J."/>
            <person name="Ram A.F."/>
            <person name="Ramon A."/>
            <person name="Rauscher S."/>
            <person name="Record E."/>
            <person name="Riano-Pachon D.M."/>
            <person name="Robert V."/>
            <person name="Roehrig J."/>
            <person name="Ruller R."/>
            <person name="Salamov A."/>
            <person name="Salih N.S."/>
            <person name="Samson R.A."/>
            <person name="Sandor E."/>
            <person name="Sanguinetti M."/>
            <person name="Schuetze T."/>
            <person name="Sepcic K."/>
            <person name="Shelest E."/>
            <person name="Sherlock G."/>
            <person name="Sophianopoulou V."/>
            <person name="Squina F.M."/>
            <person name="Sun H."/>
            <person name="Susca A."/>
            <person name="Todd R.B."/>
            <person name="Tsang A."/>
            <person name="Unkles S.E."/>
            <person name="van de Wiele N."/>
            <person name="van Rossen-Uffink D."/>
            <person name="Oliveira J.V."/>
            <person name="Vesth T.C."/>
            <person name="Visser J."/>
            <person name="Yu J.-H."/>
            <person name="Zhou M."/>
            <person name="Andersen M.R."/>
            <person name="Archer D.B."/>
            <person name="Baker S.E."/>
            <person name="Benoit I."/>
            <person name="Brakhage A.A."/>
            <person name="Braus G.H."/>
            <person name="Fischer R."/>
            <person name="Frisvad J.C."/>
            <person name="Goldman G.H."/>
            <person name="Houbraken J."/>
            <person name="Oakley B."/>
            <person name="Pocsi I."/>
            <person name="Scazzocchio C."/>
            <person name="Seiboth B."/>
            <person name="vanKuyk P.A."/>
            <person name="Wortman J."/>
            <person name="Dyer P.S."/>
            <person name="Grigoriev I.V."/>
        </authorList>
    </citation>
    <scope>NUCLEOTIDE SEQUENCE [LARGE SCALE GENOMIC DNA]</scope>
    <source>
        <strain evidence="2">DTO 134E9</strain>
    </source>
</reference>
<protein>
    <recommendedName>
        <fullName evidence="3">F-box domain-containing protein</fullName>
    </recommendedName>
</protein>
<dbReference type="Proteomes" id="UP000184383">
    <property type="component" value="Unassembled WGS sequence"/>
</dbReference>
<evidence type="ECO:0000313" key="1">
    <source>
        <dbReference type="EMBL" id="OJJ35795.1"/>
    </source>
</evidence>
<keyword evidence="2" id="KW-1185">Reference proteome</keyword>
<name>A0A1L9RLH5_ASPWE</name>